<keyword evidence="6 7" id="KW-0961">Cell wall biogenesis/degradation</keyword>
<dbReference type="Proteomes" id="UP000018851">
    <property type="component" value="Chromosome"/>
</dbReference>
<dbReference type="InterPro" id="IPR038063">
    <property type="entry name" value="Transpep_catalytic_dom"/>
</dbReference>
<keyword evidence="5 7" id="KW-0573">Peptidoglycan synthesis</keyword>
<dbReference type="EMBL" id="CP006644">
    <property type="protein sequence ID" value="AHE55810.1"/>
    <property type="molecule type" value="Genomic_DNA"/>
</dbReference>
<dbReference type="InterPro" id="IPR006311">
    <property type="entry name" value="TAT_signal"/>
</dbReference>
<dbReference type="PROSITE" id="PS52029">
    <property type="entry name" value="LD_TPASE"/>
    <property type="match status" value="1"/>
</dbReference>
<comment type="pathway">
    <text evidence="1 7">Cell wall biogenesis; peptidoglycan biosynthesis.</text>
</comment>
<dbReference type="OrthoDB" id="463216at2"/>
<dbReference type="AlphaFoldDB" id="W0AJG5"/>
<dbReference type="InterPro" id="IPR005490">
    <property type="entry name" value="LD_TPept_cat_dom"/>
</dbReference>
<sequence length="340" mass="35139">MLGSTEDAEGTRRALLAGTGLLGAVLLLGGRTMAQESAPAATEGGFADRIRDMRAGDYVWLPELAPDGPILLVVSIRAQRAIVYRNGIPIGVSTVSTGKAGHETPTGVFTILQKDVDHASNLYDSAPMPFMQRLTWDGIALHAGNLPGYPASHGCVRLPIAFARILYGVTRLGMTVLVSGEEAVPRIAPTPDFLDAGRRANAAPAPDDATEWVPAAAPTGPVSIVVSAADRRIIVLRNGVRIGTAPVEIAGAVTGLGVYALAGIEDGEFRWLDLGSGGGGGAGRAVSSSERARLRLPDLFQTSLRAILQPGVIAIVTPDSLAAASSGQELTVVDADEGAK</sequence>
<feature type="domain" description="L,D-TPase catalytic" evidence="8">
    <location>
        <begin position="70"/>
        <end position="179"/>
    </location>
</feature>
<dbReference type="SUPFAM" id="SSF141523">
    <property type="entry name" value="L,D-transpeptidase catalytic domain-like"/>
    <property type="match status" value="1"/>
</dbReference>
<evidence type="ECO:0000256" key="3">
    <source>
        <dbReference type="ARBA" id="ARBA00022679"/>
    </source>
</evidence>
<dbReference type="GO" id="GO:0005576">
    <property type="term" value="C:extracellular region"/>
    <property type="evidence" value="ECO:0007669"/>
    <property type="project" value="TreeGrafter"/>
</dbReference>
<evidence type="ECO:0000256" key="4">
    <source>
        <dbReference type="ARBA" id="ARBA00022960"/>
    </source>
</evidence>
<keyword evidence="4 7" id="KW-0133">Cell shape</keyword>
<dbReference type="eggNOG" id="COG1376">
    <property type="taxonomic scope" value="Bacteria"/>
</dbReference>
<evidence type="ECO:0000313" key="9">
    <source>
        <dbReference type="EMBL" id="AHE55810.1"/>
    </source>
</evidence>
<accession>W0AJG5</accession>
<dbReference type="PANTHER" id="PTHR30582:SF2">
    <property type="entry name" value="L,D-TRANSPEPTIDASE YCIB-RELATED"/>
    <property type="match status" value="1"/>
</dbReference>
<evidence type="ECO:0000259" key="8">
    <source>
        <dbReference type="PROSITE" id="PS52029"/>
    </source>
</evidence>
<dbReference type="GO" id="GO:0008360">
    <property type="term" value="P:regulation of cell shape"/>
    <property type="evidence" value="ECO:0007669"/>
    <property type="project" value="UniProtKB-UniRule"/>
</dbReference>
<evidence type="ECO:0000256" key="2">
    <source>
        <dbReference type="ARBA" id="ARBA00005992"/>
    </source>
</evidence>
<keyword evidence="10" id="KW-1185">Reference proteome</keyword>
<reference evidence="9 10" key="1">
    <citation type="submission" date="2013-07" db="EMBL/GenBank/DDBJ databases">
        <title>Completed genome of Sphingomonas sanxanigenens NX02.</title>
        <authorList>
            <person name="Ma T."/>
            <person name="Huang H."/>
            <person name="Wu M."/>
            <person name="Li X."/>
            <person name="Li G."/>
        </authorList>
    </citation>
    <scope>NUCLEOTIDE SEQUENCE [LARGE SCALE GENOMIC DNA]</scope>
    <source>
        <strain evidence="9 10">NX02</strain>
    </source>
</reference>
<dbReference type="Gene3D" id="2.40.440.10">
    <property type="entry name" value="L,D-transpeptidase catalytic domain-like"/>
    <property type="match status" value="1"/>
</dbReference>
<dbReference type="CDD" id="cd16913">
    <property type="entry name" value="YkuD_like"/>
    <property type="match status" value="1"/>
</dbReference>
<organism evidence="9 10">
    <name type="scientific">Sphingomonas sanxanigenens DSM 19645 = NX02</name>
    <dbReference type="NCBI Taxonomy" id="1123269"/>
    <lineage>
        <taxon>Bacteria</taxon>
        <taxon>Pseudomonadati</taxon>
        <taxon>Pseudomonadota</taxon>
        <taxon>Alphaproteobacteria</taxon>
        <taxon>Sphingomonadales</taxon>
        <taxon>Sphingomonadaceae</taxon>
        <taxon>Sphingomonas</taxon>
    </lineage>
</organism>
<dbReference type="PROSITE" id="PS51318">
    <property type="entry name" value="TAT"/>
    <property type="match status" value="1"/>
</dbReference>
<evidence type="ECO:0000256" key="6">
    <source>
        <dbReference type="ARBA" id="ARBA00023316"/>
    </source>
</evidence>
<dbReference type="STRING" id="1123269.NX02_20845"/>
<evidence type="ECO:0000256" key="1">
    <source>
        <dbReference type="ARBA" id="ARBA00004752"/>
    </source>
</evidence>
<dbReference type="NCBIfam" id="NF004785">
    <property type="entry name" value="PRK06132.1-2"/>
    <property type="match status" value="1"/>
</dbReference>
<dbReference type="GO" id="GO:0071555">
    <property type="term" value="P:cell wall organization"/>
    <property type="evidence" value="ECO:0007669"/>
    <property type="project" value="UniProtKB-UniRule"/>
</dbReference>
<dbReference type="HOGENOM" id="CLU_025126_1_0_5"/>
<dbReference type="UniPathway" id="UPA00219"/>
<gene>
    <name evidence="9" type="ORF">NX02_20845</name>
</gene>
<protein>
    <recommendedName>
        <fullName evidence="8">L,D-TPase catalytic domain-containing protein</fullName>
    </recommendedName>
</protein>
<dbReference type="KEGG" id="ssan:NX02_20845"/>
<name>W0AJG5_9SPHN</name>
<dbReference type="PATRIC" id="fig|1123269.5.peg.4078"/>
<dbReference type="InterPro" id="IPR016915">
    <property type="entry name" value="UCP029342"/>
</dbReference>
<dbReference type="InterPro" id="IPR050979">
    <property type="entry name" value="LD-transpeptidase"/>
</dbReference>
<comment type="similarity">
    <text evidence="2">Belongs to the YkuD family.</text>
</comment>
<feature type="active site" description="Nucleophile" evidence="7">
    <location>
        <position position="155"/>
    </location>
</feature>
<feature type="active site" description="Proton donor/acceptor" evidence="7">
    <location>
        <position position="142"/>
    </location>
</feature>
<evidence type="ECO:0000256" key="5">
    <source>
        <dbReference type="ARBA" id="ARBA00022984"/>
    </source>
</evidence>
<dbReference type="GO" id="GO:0016740">
    <property type="term" value="F:transferase activity"/>
    <property type="evidence" value="ECO:0007669"/>
    <property type="project" value="UniProtKB-KW"/>
</dbReference>
<evidence type="ECO:0000313" key="10">
    <source>
        <dbReference type="Proteomes" id="UP000018851"/>
    </source>
</evidence>
<dbReference type="GO" id="GO:0071972">
    <property type="term" value="F:peptidoglycan L,D-transpeptidase activity"/>
    <property type="evidence" value="ECO:0007669"/>
    <property type="project" value="TreeGrafter"/>
</dbReference>
<dbReference type="PIRSF" id="PIRSF029342">
    <property type="entry name" value="UCP029342_ErfK/YbiS/YcfS/YnhG"/>
    <property type="match status" value="1"/>
</dbReference>
<proteinExistence type="inferred from homology"/>
<dbReference type="RefSeq" id="WP_025293969.1">
    <property type="nucleotide sequence ID" value="NZ_CP006644.1"/>
</dbReference>
<dbReference type="PANTHER" id="PTHR30582">
    <property type="entry name" value="L,D-TRANSPEPTIDASE"/>
    <property type="match status" value="1"/>
</dbReference>
<dbReference type="Pfam" id="PF03734">
    <property type="entry name" value="YkuD"/>
    <property type="match status" value="1"/>
</dbReference>
<keyword evidence="3" id="KW-0808">Transferase</keyword>
<dbReference type="GO" id="GO:0018104">
    <property type="term" value="P:peptidoglycan-protein cross-linking"/>
    <property type="evidence" value="ECO:0007669"/>
    <property type="project" value="TreeGrafter"/>
</dbReference>
<evidence type="ECO:0000256" key="7">
    <source>
        <dbReference type="PROSITE-ProRule" id="PRU01373"/>
    </source>
</evidence>